<dbReference type="Proteomes" id="UP000753802">
    <property type="component" value="Unassembled WGS sequence"/>
</dbReference>
<reference evidence="1 2" key="1">
    <citation type="submission" date="2020-01" db="EMBL/GenBank/DDBJ databases">
        <title>Genome analysis.</title>
        <authorList>
            <person name="Wu S."/>
            <person name="Wang G."/>
        </authorList>
    </citation>
    <scope>NUCLEOTIDE SEQUENCE [LARGE SCALE GENOMIC DNA]</scope>
    <source>
        <strain evidence="1 2">SYL130</strain>
    </source>
</reference>
<dbReference type="EMBL" id="JAACJS010000002">
    <property type="protein sequence ID" value="NCI48726.1"/>
    <property type="molecule type" value="Genomic_DNA"/>
</dbReference>
<name>A0ABW9ZV37_9BACT</name>
<evidence type="ECO:0008006" key="3">
    <source>
        <dbReference type="Google" id="ProtNLM"/>
    </source>
</evidence>
<evidence type="ECO:0000313" key="2">
    <source>
        <dbReference type="Proteomes" id="UP000753802"/>
    </source>
</evidence>
<accession>A0ABW9ZV37</accession>
<comment type="caution">
    <text evidence="1">The sequence shown here is derived from an EMBL/GenBank/DDBJ whole genome shotgun (WGS) entry which is preliminary data.</text>
</comment>
<proteinExistence type="predicted"/>
<keyword evidence="2" id="KW-1185">Reference proteome</keyword>
<protein>
    <recommendedName>
        <fullName evidence="3">DUF4468 domain-containing protein</fullName>
    </recommendedName>
</protein>
<dbReference type="RefSeq" id="WP_161817040.1">
    <property type="nucleotide sequence ID" value="NZ_JAACJS010000002.1"/>
</dbReference>
<organism evidence="1 2">
    <name type="scientific">Sediminibacterium roseum</name>
    <dbReference type="NCBI Taxonomy" id="1978412"/>
    <lineage>
        <taxon>Bacteria</taxon>
        <taxon>Pseudomonadati</taxon>
        <taxon>Bacteroidota</taxon>
        <taxon>Chitinophagia</taxon>
        <taxon>Chitinophagales</taxon>
        <taxon>Chitinophagaceae</taxon>
        <taxon>Sediminibacterium</taxon>
    </lineage>
</organism>
<gene>
    <name evidence="1" type="ORF">GWC95_02245</name>
</gene>
<evidence type="ECO:0000313" key="1">
    <source>
        <dbReference type="EMBL" id="NCI48726.1"/>
    </source>
</evidence>
<sequence length="245" mass="29048">MRTTYDTLLAIFIIIFAYPECAISQQSNHNSDISGVRISERLPIQSDTGIIHYSNGTVDIYTLATIKLYKMSYKFDSVGPNNKLVQETRFRIFVCDTVTNLGYEFNPQNLSSKKQISRKDALKNQWFVITDLYPIFLNFKVRVVKSKRDKNGLYEVYEFRHKKDNALIETWKVNYSDKLKTVNETLCRQLDSTKKTKAYRIDVQSYDYYFKEYRFKMNAGKTLYTLEKITEISTEIRRYFDEFKQ</sequence>